<name>A0AAW2BH31_9ROSI</name>
<dbReference type="EMBL" id="JAZDWU010000012">
    <property type="protein sequence ID" value="KAK9984551.1"/>
    <property type="molecule type" value="Genomic_DNA"/>
</dbReference>
<protein>
    <recommendedName>
        <fullName evidence="1">DUF4283 domain-containing protein</fullName>
    </recommendedName>
</protein>
<gene>
    <name evidence="2" type="ORF">SO802_034076</name>
</gene>
<sequence length="176" mass="20258">MEKMMGSWKKLSLSESEGNKFIVQDEVMVKEHLLEAKFLTRRALNMEAITRTFKLLWKTRKGFEIRDMGDHKVLFVLPEASDIDSVLQGEPWTFDRHLVALQRMERSDAIRSLGFNSTNFWVQVHNLLVVSFNLEVAKGIGSIVGSVNMRASEEGDQYRANFIRIRIAVDIIKPLC</sequence>
<evidence type="ECO:0000259" key="1">
    <source>
        <dbReference type="Pfam" id="PF14111"/>
    </source>
</evidence>
<evidence type="ECO:0000313" key="3">
    <source>
        <dbReference type="Proteomes" id="UP001459277"/>
    </source>
</evidence>
<keyword evidence="3" id="KW-1185">Reference proteome</keyword>
<dbReference type="InterPro" id="IPR025558">
    <property type="entry name" value="DUF4283"/>
</dbReference>
<reference evidence="2 3" key="1">
    <citation type="submission" date="2024-01" db="EMBL/GenBank/DDBJ databases">
        <title>A telomere-to-telomere, gap-free genome of sweet tea (Lithocarpus litseifolius).</title>
        <authorList>
            <person name="Zhou J."/>
        </authorList>
    </citation>
    <scope>NUCLEOTIDE SEQUENCE [LARGE SCALE GENOMIC DNA]</scope>
    <source>
        <strain evidence="2">Zhou-2022a</strain>
        <tissue evidence="2">Leaf</tissue>
    </source>
</reference>
<evidence type="ECO:0000313" key="2">
    <source>
        <dbReference type="EMBL" id="KAK9984551.1"/>
    </source>
</evidence>
<dbReference type="PANTHER" id="PTHR31286">
    <property type="entry name" value="GLYCINE-RICH CELL WALL STRUCTURAL PROTEIN 1.8-LIKE"/>
    <property type="match status" value="1"/>
</dbReference>
<comment type="caution">
    <text evidence="2">The sequence shown here is derived from an EMBL/GenBank/DDBJ whole genome shotgun (WGS) entry which is preliminary data.</text>
</comment>
<feature type="domain" description="DUF4283" evidence="1">
    <location>
        <begin position="36"/>
        <end position="105"/>
    </location>
</feature>
<proteinExistence type="predicted"/>
<organism evidence="2 3">
    <name type="scientific">Lithocarpus litseifolius</name>
    <dbReference type="NCBI Taxonomy" id="425828"/>
    <lineage>
        <taxon>Eukaryota</taxon>
        <taxon>Viridiplantae</taxon>
        <taxon>Streptophyta</taxon>
        <taxon>Embryophyta</taxon>
        <taxon>Tracheophyta</taxon>
        <taxon>Spermatophyta</taxon>
        <taxon>Magnoliopsida</taxon>
        <taxon>eudicotyledons</taxon>
        <taxon>Gunneridae</taxon>
        <taxon>Pentapetalae</taxon>
        <taxon>rosids</taxon>
        <taxon>fabids</taxon>
        <taxon>Fagales</taxon>
        <taxon>Fagaceae</taxon>
        <taxon>Lithocarpus</taxon>
    </lineage>
</organism>
<dbReference type="InterPro" id="IPR040256">
    <property type="entry name" value="At4g02000-like"/>
</dbReference>
<dbReference type="AlphaFoldDB" id="A0AAW2BH31"/>
<dbReference type="Proteomes" id="UP001459277">
    <property type="component" value="Unassembled WGS sequence"/>
</dbReference>
<accession>A0AAW2BH31</accession>
<dbReference type="PANTHER" id="PTHR31286:SF167">
    <property type="entry name" value="OS09G0268800 PROTEIN"/>
    <property type="match status" value="1"/>
</dbReference>
<dbReference type="Pfam" id="PF14111">
    <property type="entry name" value="DUF4283"/>
    <property type="match status" value="1"/>
</dbReference>